<evidence type="ECO:0000313" key="4">
    <source>
        <dbReference type="EMBL" id="KAG5678137.1"/>
    </source>
</evidence>
<dbReference type="EMBL" id="AB513665">
    <property type="protein sequence ID" value="BAH97749.1"/>
    <property type="molecule type" value="mRNA"/>
</dbReference>
<evidence type="ECO:0000256" key="2">
    <source>
        <dbReference type="SAM" id="SignalP"/>
    </source>
</evidence>
<reference evidence="3" key="1">
    <citation type="journal article" date="2010" name="J. Biol. Chem.">
        <title>Identification of anhydrobiosis-related genes from an expressed sequence tag database in the cryptobiotic midge Polypedilum vanderplanki (Diptera; Chironomidae).</title>
        <authorList>
            <person name="Cornette R."/>
            <person name="Kanamori Y."/>
            <person name="Watanabe M."/>
            <person name="Nakahara Y."/>
            <person name="Gusev O."/>
            <person name="Mitsumasu K."/>
            <person name="Kadono-Okuda K."/>
            <person name="Shimomura M."/>
            <person name="Mita K."/>
            <person name="Kikawada T."/>
            <person name="Okuda T."/>
        </authorList>
    </citation>
    <scope>NUCLEOTIDE SEQUENCE</scope>
</reference>
<evidence type="ECO:0000313" key="3">
    <source>
        <dbReference type="EMBL" id="BAH97749.1"/>
    </source>
</evidence>
<keyword evidence="5" id="KW-1185">Reference proteome</keyword>
<proteinExistence type="evidence at transcript level"/>
<organism evidence="3">
    <name type="scientific">Polypedilum vanderplanki</name>
    <name type="common">Sleeping chironomid midge</name>
    <dbReference type="NCBI Taxonomy" id="319348"/>
    <lineage>
        <taxon>Eukaryota</taxon>
        <taxon>Metazoa</taxon>
        <taxon>Ecdysozoa</taxon>
        <taxon>Arthropoda</taxon>
        <taxon>Hexapoda</taxon>
        <taxon>Insecta</taxon>
        <taxon>Pterygota</taxon>
        <taxon>Neoptera</taxon>
        <taxon>Endopterygota</taxon>
        <taxon>Diptera</taxon>
        <taxon>Nematocera</taxon>
        <taxon>Chironomoidea</taxon>
        <taxon>Chironomidae</taxon>
        <taxon>Chironominae</taxon>
        <taxon>Polypedilum</taxon>
        <taxon>Polypedilum</taxon>
    </lineage>
</organism>
<sequence length="210" mass="24115">MKKFTVIIFIISSLFIASIHGSSESSSSEETDGKDDKGGKGMHSMHHHESLYCQTEFVMKEKLIDVPENSVNGYKLLVGDNVDQINCEQILEKSKQKMYLKVRKEHKKDMKSKESIDCLMKKLEEHDYHKMVFKMHSLMGLDMPMEKKDEMKTQMHKETDELVQKTVDECSQTETHKPTESAIGVKVEISTVKAVINEHANVDKHENTLI</sequence>
<dbReference type="Proteomes" id="UP001107558">
    <property type="component" value="Chromosome 2"/>
</dbReference>
<gene>
    <name evidence="3" type="primary">PvDip1</name>
    <name evidence="4" type="ORF">PVAND_007835</name>
</gene>
<feature type="chain" id="PRO_5040053914" evidence="2">
    <location>
        <begin position="22"/>
        <end position="210"/>
    </location>
</feature>
<reference evidence="4" key="2">
    <citation type="submission" date="2021-03" db="EMBL/GenBank/DDBJ databases">
        <title>Chromosome level genome of the anhydrobiotic midge Polypedilum vanderplanki.</title>
        <authorList>
            <person name="Yoshida Y."/>
            <person name="Kikawada T."/>
            <person name="Gusev O."/>
        </authorList>
    </citation>
    <scope>NUCLEOTIDE SEQUENCE</scope>
    <source>
        <strain evidence="4">NIAS01</strain>
        <tissue evidence="4">Whole body or cell culture</tissue>
    </source>
</reference>
<evidence type="ECO:0000256" key="1">
    <source>
        <dbReference type="SAM" id="MobiDB-lite"/>
    </source>
</evidence>
<keyword evidence="2" id="KW-0732">Signal</keyword>
<dbReference type="AlphaFoldDB" id="C7G3L1"/>
<evidence type="ECO:0000313" key="5">
    <source>
        <dbReference type="Proteomes" id="UP001107558"/>
    </source>
</evidence>
<dbReference type="EMBL" id="JADBJN010000002">
    <property type="protein sequence ID" value="KAG5678137.1"/>
    <property type="molecule type" value="Genomic_DNA"/>
</dbReference>
<accession>C7G3L1</accession>
<name>C7G3L1_POLVA</name>
<feature type="region of interest" description="Disordered" evidence="1">
    <location>
        <begin position="23"/>
        <end position="45"/>
    </location>
</feature>
<feature type="signal peptide" evidence="2">
    <location>
        <begin position="1"/>
        <end position="21"/>
    </location>
</feature>
<protein>
    <submittedName>
        <fullName evidence="3">Desiccation induced protein 1</fullName>
    </submittedName>
</protein>